<dbReference type="EMBL" id="BGZK01000073">
    <property type="protein sequence ID" value="GBP15581.1"/>
    <property type="molecule type" value="Genomic_DNA"/>
</dbReference>
<dbReference type="AlphaFoldDB" id="A0A4C1TNX9"/>
<evidence type="ECO:0000313" key="2">
    <source>
        <dbReference type="Proteomes" id="UP000299102"/>
    </source>
</evidence>
<accession>A0A4C1TNX9</accession>
<dbReference type="Proteomes" id="UP000299102">
    <property type="component" value="Unassembled WGS sequence"/>
</dbReference>
<sequence>MSPLIRRTLSQFYLKPPVLAQWRLEANITTVVVTVLTSSETNGSMCLRRHKASECEFRGPLPPSRAPLDILFRPKRPALVTPLSFEASHSETVISRRHRRRTSSPSSDVVTAAVTNTHAQAPLLSPIIIINGGNCQHFSTRREPQ</sequence>
<keyword evidence="2" id="KW-1185">Reference proteome</keyword>
<protein>
    <submittedName>
        <fullName evidence="1">Uncharacterized protein</fullName>
    </submittedName>
</protein>
<reference evidence="1 2" key="1">
    <citation type="journal article" date="2019" name="Commun. Biol.">
        <title>The bagworm genome reveals a unique fibroin gene that provides high tensile strength.</title>
        <authorList>
            <person name="Kono N."/>
            <person name="Nakamura H."/>
            <person name="Ohtoshi R."/>
            <person name="Tomita M."/>
            <person name="Numata K."/>
            <person name="Arakawa K."/>
        </authorList>
    </citation>
    <scope>NUCLEOTIDE SEQUENCE [LARGE SCALE GENOMIC DNA]</scope>
</reference>
<organism evidence="1 2">
    <name type="scientific">Eumeta variegata</name>
    <name type="common">Bagworm moth</name>
    <name type="synonym">Eumeta japonica</name>
    <dbReference type="NCBI Taxonomy" id="151549"/>
    <lineage>
        <taxon>Eukaryota</taxon>
        <taxon>Metazoa</taxon>
        <taxon>Ecdysozoa</taxon>
        <taxon>Arthropoda</taxon>
        <taxon>Hexapoda</taxon>
        <taxon>Insecta</taxon>
        <taxon>Pterygota</taxon>
        <taxon>Neoptera</taxon>
        <taxon>Endopterygota</taxon>
        <taxon>Lepidoptera</taxon>
        <taxon>Glossata</taxon>
        <taxon>Ditrysia</taxon>
        <taxon>Tineoidea</taxon>
        <taxon>Psychidae</taxon>
        <taxon>Oiketicinae</taxon>
        <taxon>Eumeta</taxon>
    </lineage>
</organism>
<proteinExistence type="predicted"/>
<gene>
    <name evidence="1" type="ORF">EVAR_5282_1</name>
</gene>
<name>A0A4C1TNX9_EUMVA</name>
<evidence type="ECO:0000313" key="1">
    <source>
        <dbReference type="EMBL" id="GBP15581.1"/>
    </source>
</evidence>
<comment type="caution">
    <text evidence="1">The sequence shown here is derived from an EMBL/GenBank/DDBJ whole genome shotgun (WGS) entry which is preliminary data.</text>
</comment>